<feature type="transmembrane region" description="Helical" evidence="1">
    <location>
        <begin position="305"/>
        <end position="325"/>
    </location>
</feature>
<feature type="chain" id="PRO_5012891440" evidence="2">
    <location>
        <begin position="20"/>
        <end position="367"/>
    </location>
</feature>
<evidence type="ECO:0000256" key="1">
    <source>
        <dbReference type="SAM" id="Phobius"/>
    </source>
</evidence>
<dbReference type="Proteomes" id="UP000242146">
    <property type="component" value="Unassembled WGS sequence"/>
</dbReference>
<reference evidence="3 4" key="1">
    <citation type="submission" date="2016-07" db="EMBL/GenBank/DDBJ databases">
        <title>Pervasive Adenine N6-methylation of Active Genes in Fungi.</title>
        <authorList>
            <consortium name="DOE Joint Genome Institute"/>
            <person name="Mondo S.J."/>
            <person name="Dannebaum R.O."/>
            <person name="Kuo R.C."/>
            <person name="Labutti K."/>
            <person name="Haridas S."/>
            <person name="Kuo A."/>
            <person name="Salamov A."/>
            <person name="Ahrendt S.R."/>
            <person name="Lipzen A."/>
            <person name="Sullivan W."/>
            <person name="Andreopoulos W.B."/>
            <person name="Clum A."/>
            <person name="Lindquist E."/>
            <person name="Daum C."/>
            <person name="Ramamoorthy G.K."/>
            <person name="Gryganskyi A."/>
            <person name="Culley D."/>
            <person name="Magnuson J.K."/>
            <person name="James T.Y."/>
            <person name="O'Malley M.A."/>
            <person name="Stajich J.E."/>
            <person name="Spatafora J.W."/>
            <person name="Visel A."/>
            <person name="Grigoriev I.V."/>
        </authorList>
    </citation>
    <scope>NUCLEOTIDE SEQUENCE [LARGE SCALE GENOMIC DNA]</scope>
    <source>
        <strain evidence="3 4">NRRL 3301</strain>
    </source>
</reference>
<evidence type="ECO:0000256" key="2">
    <source>
        <dbReference type="SAM" id="SignalP"/>
    </source>
</evidence>
<dbReference type="STRING" id="101127.A0A1X2GFP2"/>
<sequence>MRTRRHLLWQLLPIPLALYLFSDIQHVLLQFNQNAKAICRSQGGLIATYDALGLHSFFDQLTCVLVRFCSVAVNNHSCAMVTFLLLGQAAVMYAVMAVEGYRQSQKTSNAVVRAMGSLLPTALIYLGNVVGAGPVTMLLWLPLTRLLDWLSRGERSNAGPIPATRLLSIFLSSVLGQLPIFLLAVYLPPSRTQSNWLAIFQHTPFFFPLVQTVLDRWNENPEVTLAKRKKGTPISAPWRASDLYLALSAVNVFLYWLTVIYQHTIGSNETSPWTYLKLLWSPPGNDLAIFDANPEMDQFQAARRVTYMLLWDWLAMVITFGYWVWLHQGTKGLWRLFKYSVIGGPSGGLALAMCEWELVGKNQQNDA</sequence>
<comment type="caution">
    <text evidence="3">The sequence shown here is derived from an EMBL/GenBank/DDBJ whole genome shotgun (WGS) entry which is preliminary data.</text>
</comment>
<keyword evidence="1" id="KW-1133">Transmembrane helix</keyword>
<dbReference type="AlphaFoldDB" id="A0A1X2GFP2"/>
<protein>
    <submittedName>
        <fullName evidence="3">Uncharacterized protein</fullName>
    </submittedName>
</protein>
<dbReference type="OrthoDB" id="2253511at2759"/>
<feature type="transmembrane region" description="Helical" evidence="1">
    <location>
        <begin position="163"/>
        <end position="187"/>
    </location>
</feature>
<feature type="transmembrane region" description="Helical" evidence="1">
    <location>
        <begin position="80"/>
        <end position="101"/>
    </location>
</feature>
<organism evidence="3 4">
    <name type="scientific">Hesseltinella vesiculosa</name>
    <dbReference type="NCBI Taxonomy" id="101127"/>
    <lineage>
        <taxon>Eukaryota</taxon>
        <taxon>Fungi</taxon>
        <taxon>Fungi incertae sedis</taxon>
        <taxon>Mucoromycota</taxon>
        <taxon>Mucoromycotina</taxon>
        <taxon>Mucoromycetes</taxon>
        <taxon>Mucorales</taxon>
        <taxon>Cunninghamellaceae</taxon>
        <taxon>Hesseltinella</taxon>
    </lineage>
</organism>
<feature type="signal peptide" evidence="2">
    <location>
        <begin position="1"/>
        <end position="19"/>
    </location>
</feature>
<keyword evidence="1" id="KW-0812">Transmembrane</keyword>
<feature type="transmembrane region" description="Helical" evidence="1">
    <location>
        <begin position="243"/>
        <end position="263"/>
    </location>
</feature>
<keyword evidence="2" id="KW-0732">Signal</keyword>
<name>A0A1X2GFP2_9FUNG</name>
<accession>A0A1X2GFP2</accession>
<evidence type="ECO:0000313" key="4">
    <source>
        <dbReference type="Proteomes" id="UP000242146"/>
    </source>
</evidence>
<keyword evidence="1" id="KW-0472">Membrane</keyword>
<dbReference type="EMBL" id="MCGT01000017">
    <property type="protein sequence ID" value="ORX52728.1"/>
    <property type="molecule type" value="Genomic_DNA"/>
</dbReference>
<feature type="transmembrane region" description="Helical" evidence="1">
    <location>
        <begin position="122"/>
        <end position="143"/>
    </location>
</feature>
<proteinExistence type="predicted"/>
<keyword evidence="4" id="KW-1185">Reference proteome</keyword>
<gene>
    <name evidence="3" type="ORF">DM01DRAFT_325498</name>
</gene>
<evidence type="ECO:0000313" key="3">
    <source>
        <dbReference type="EMBL" id="ORX52728.1"/>
    </source>
</evidence>